<feature type="coiled-coil region" evidence="6">
    <location>
        <begin position="360"/>
        <end position="387"/>
    </location>
</feature>
<evidence type="ECO:0000313" key="9">
    <source>
        <dbReference type="EMBL" id="WZN63189.1"/>
    </source>
</evidence>
<dbReference type="InterPro" id="IPR027640">
    <property type="entry name" value="Kinesin-like_fam"/>
</dbReference>
<dbReference type="Gene3D" id="3.40.850.10">
    <property type="entry name" value="Kinesin motor domain"/>
    <property type="match status" value="1"/>
</dbReference>
<dbReference type="Proteomes" id="UP001472866">
    <property type="component" value="Chromosome 07"/>
</dbReference>
<keyword evidence="2 5" id="KW-0067">ATP-binding</keyword>
<dbReference type="GO" id="GO:0008017">
    <property type="term" value="F:microtubule binding"/>
    <property type="evidence" value="ECO:0007669"/>
    <property type="project" value="InterPro"/>
</dbReference>
<dbReference type="InterPro" id="IPR019821">
    <property type="entry name" value="Kinesin_motor_CS"/>
</dbReference>
<keyword evidence="4 5" id="KW-0505">Motor protein</keyword>
<feature type="compositionally biased region" description="Basic and acidic residues" evidence="7">
    <location>
        <begin position="714"/>
        <end position="738"/>
    </location>
</feature>
<dbReference type="PANTHER" id="PTHR47968:SF75">
    <property type="entry name" value="CENTROMERE-ASSOCIATED PROTEIN E"/>
    <property type="match status" value="1"/>
</dbReference>
<feature type="region of interest" description="Disordered" evidence="7">
    <location>
        <begin position="714"/>
        <end position="744"/>
    </location>
</feature>
<evidence type="ECO:0000256" key="4">
    <source>
        <dbReference type="ARBA" id="ARBA00023175"/>
    </source>
</evidence>
<feature type="region of interest" description="Disordered" evidence="7">
    <location>
        <begin position="1126"/>
        <end position="1150"/>
    </location>
</feature>
<evidence type="ECO:0000313" key="10">
    <source>
        <dbReference type="Proteomes" id="UP001472866"/>
    </source>
</evidence>
<feature type="region of interest" description="Disordered" evidence="7">
    <location>
        <begin position="876"/>
        <end position="895"/>
    </location>
</feature>
<gene>
    <name evidence="9" type="ORF">HKI87_07g47340</name>
</gene>
<reference evidence="9 10" key="1">
    <citation type="submission" date="2024-03" db="EMBL/GenBank/DDBJ databases">
        <title>Complete genome sequence of the green alga Chloropicon roscoffensis RCC1871.</title>
        <authorList>
            <person name="Lemieux C."/>
            <person name="Pombert J.-F."/>
            <person name="Otis C."/>
            <person name="Turmel M."/>
        </authorList>
    </citation>
    <scope>NUCLEOTIDE SEQUENCE [LARGE SCALE GENOMIC DNA]</scope>
    <source>
        <strain evidence="9 10">RCC1871</strain>
    </source>
</reference>
<evidence type="ECO:0000259" key="8">
    <source>
        <dbReference type="PROSITE" id="PS50067"/>
    </source>
</evidence>
<feature type="domain" description="Kinesin motor" evidence="8">
    <location>
        <begin position="9"/>
        <end position="348"/>
    </location>
</feature>
<evidence type="ECO:0000256" key="7">
    <source>
        <dbReference type="SAM" id="MobiDB-lite"/>
    </source>
</evidence>
<dbReference type="AlphaFoldDB" id="A0AAX4PB70"/>
<dbReference type="PROSITE" id="PS00411">
    <property type="entry name" value="KINESIN_MOTOR_1"/>
    <property type="match status" value="1"/>
</dbReference>
<name>A0AAX4PB70_9CHLO</name>
<organism evidence="9 10">
    <name type="scientific">Chloropicon roscoffensis</name>
    <dbReference type="NCBI Taxonomy" id="1461544"/>
    <lineage>
        <taxon>Eukaryota</taxon>
        <taxon>Viridiplantae</taxon>
        <taxon>Chlorophyta</taxon>
        <taxon>Chloropicophyceae</taxon>
        <taxon>Chloropicales</taxon>
        <taxon>Chloropicaceae</taxon>
        <taxon>Chloropicon</taxon>
    </lineage>
</organism>
<feature type="compositionally biased region" description="Basic and acidic residues" evidence="7">
    <location>
        <begin position="636"/>
        <end position="668"/>
    </location>
</feature>
<dbReference type="PROSITE" id="PS50067">
    <property type="entry name" value="KINESIN_MOTOR_2"/>
    <property type="match status" value="1"/>
</dbReference>
<sequence>MGGKGKAENIRVCARFRPRNEREKAQSRDKTLRYDVERGNTSVTFHGVGPNVTQTNRSGVREEKTNFNLDRIYKEDSTQDEVFEWISNNIVKHCFEGYNGTIFAYGQTSSGKTHTMFGPDNYIDTPDEWGIVPKSISELFNFVIASPAGWEFSISTSYFQLYKEKVQDLLKPANDNLKIHESKSRGIYIEGLSSEYLDSVDSLMDVLTVGGANKTVASTDMNARSSRSHSVLQVTLVQKNEEGSSKSGKFTFVDLAGSERVDKTNAVGQTFEEAKKINLSLTCLANVIKSLSNGNPHIPYRDSKLTRILQESLGGNTKTMLILCCSPDLSNIEETLSTLRFGKSAKNIKNQVKVNVRRSAQELEYMVKRLQGELAAERKNVEGLRAEIDWMKSPDYDAENKPEAAPAAEADGEGTEDFDIEDRVMMEQELEGKQVRIDSLQEELSTLQGDHEAATREIKEKAEQLEQAQGQLKKLEAAAKVDFRKIEQLEFDLQSSKADKSVIDSQVESWKQKLESSNAQREKVQQSADKLKADISVLESGKQELVEKMAESERENTKLQEELSSAKEKALASTQSAEKVRIDLNHIEEKLANSERKSKGLAESLRELETSSEAAEERLKILEADLGAATTALAKAEQERDSIRASHEEATSQAEQDAKEKQASIEALDAKLRDSQKMYEDLNKAHKEQTLDRDRCEQDLARSKKALEDAKSLLDTATKGHEERERQLEQSLAQEKETSSSLDSQLLQLQRSLLRHRNTIANETGADASQSDDSIGQVEALFQTIEKYKRLNEEYSEKARKAEEATGELRREVVRLKGVAKDLEEAGDMKAQEHAKELIEVENKLNAAVAEEKGRTMDLRTKLMEKRSVLMKLTTEKKAAEKQHRDSVEQGKALEEEVREKTASVAELEAKIRHMNMVIARIHKEKEEDRESHLERLSKVELEKVQLGVDIDQLREQKQAVADAVEEKKEKIAQLKDQVSKEQAGQEKLRQQLAELGGELESSRGAVLEAQAQAEEAAEASRREIDSHVSSLETSRAMIQKQADHISSLESELSERDEQIRGFQEAQHAQEEELQEARSELDAKKEEYDKLVAEMPMRVRAKIFKPVLRGREKALKEKIDLGGVRKNLKRVGRKSMASKPPPPPPKDEEP</sequence>
<evidence type="ECO:0000256" key="6">
    <source>
        <dbReference type="SAM" id="Coils"/>
    </source>
</evidence>
<dbReference type="InterPro" id="IPR036961">
    <property type="entry name" value="Kinesin_motor_dom_sf"/>
</dbReference>
<feature type="region of interest" description="Disordered" evidence="7">
    <location>
        <begin position="546"/>
        <end position="578"/>
    </location>
</feature>
<dbReference type="GO" id="GO:0007018">
    <property type="term" value="P:microtubule-based movement"/>
    <property type="evidence" value="ECO:0007669"/>
    <property type="project" value="InterPro"/>
</dbReference>
<accession>A0AAX4PB70</accession>
<dbReference type="Pfam" id="PF00225">
    <property type="entry name" value="Kinesin"/>
    <property type="match status" value="1"/>
</dbReference>
<dbReference type="SUPFAM" id="SSF52540">
    <property type="entry name" value="P-loop containing nucleoside triphosphate hydrolases"/>
    <property type="match status" value="1"/>
</dbReference>
<evidence type="ECO:0000256" key="3">
    <source>
        <dbReference type="ARBA" id="ARBA00023054"/>
    </source>
</evidence>
<protein>
    <submittedName>
        <fullName evidence="9">Heavy chain of kinesin</fullName>
    </submittedName>
</protein>
<dbReference type="GO" id="GO:0005524">
    <property type="term" value="F:ATP binding"/>
    <property type="evidence" value="ECO:0007669"/>
    <property type="project" value="UniProtKB-UniRule"/>
</dbReference>
<dbReference type="SMART" id="SM00129">
    <property type="entry name" value="KISc"/>
    <property type="match status" value="1"/>
</dbReference>
<feature type="compositionally biased region" description="Basic and acidic residues" evidence="7">
    <location>
        <begin position="546"/>
        <end position="570"/>
    </location>
</feature>
<dbReference type="GO" id="GO:0003777">
    <property type="term" value="F:microtubule motor activity"/>
    <property type="evidence" value="ECO:0007669"/>
    <property type="project" value="InterPro"/>
</dbReference>
<evidence type="ECO:0000256" key="1">
    <source>
        <dbReference type="ARBA" id="ARBA00022741"/>
    </source>
</evidence>
<feature type="binding site" evidence="5">
    <location>
        <begin position="106"/>
        <end position="113"/>
    </location>
    <ligand>
        <name>ATP</name>
        <dbReference type="ChEBI" id="CHEBI:30616"/>
    </ligand>
</feature>
<comment type="similarity">
    <text evidence="5">Belongs to the TRAFAC class myosin-kinesin ATPase superfamily. Kinesin family.</text>
</comment>
<keyword evidence="3 6" id="KW-0175">Coiled coil</keyword>
<evidence type="ECO:0000256" key="5">
    <source>
        <dbReference type="PROSITE-ProRule" id="PRU00283"/>
    </source>
</evidence>
<feature type="region of interest" description="Disordered" evidence="7">
    <location>
        <begin position="591"/>
        <end position="614"/>
    </location>
</feature>
<keyword evidence="10" id="KW-1185">Reference proteome</keyword>
<dbReference type="EMBL" id="CP151507">
    <property type="protein sequence ID" value="WZN63189.1"/>
    <property type="molecule type" value="Genomic_DNA"/>
</dbReference>
<dbReference type="SUPFAM" id="SSF57997">
    <property type="entry name" value="Tropomyosin"/>
    <property type="match status" value="1"/>
</dbReference>
<feature type="region of interest" description="Disordered" evidence="7">
    <location>
        <begin position="633"/>
        <end position="668"/>
    </location>
</feature>
<evidence type="ECO:0000256" key="2">
    <source>
        <dbReference type="ARBA" id="ARBA00022840"/>
    </source>
</evidence>
<keyword evidence="1 5" id="KW-0547">Nucleotide-binding</keyword>
<feature type="region of interest" description="Disordered" evidence="7">
    <location>
        <begin position="1042"/>
        <end position="1082"/>
    </location>
</feature>
<dbReference type="Gene3D" id="1.10.287.1490">
    <property type="match status" value="2"/>
</dbReference>
<proteinExistence type="inferred from homology"/>
<dbReference type="InterPro" id="IPR001752">
    <property type="entry name" value="Kinesin_motor_dom"/>
</dbReference>
<feature type="compositionally biased region" description="Basic and acidic residues" evidence="7">
    <location>
        <begin position="1068"/>
        <end position="1082"/>
    </location>
</feature>
<dbReference type="InterPro" id="IPR027417">
    <property type="entry name" value="P-loop_NTPase"/>
</dbReference>
<feature type="region of interest" description="Disordered" evidence="7">
    <location>
        <begin position="395"/>
        <end position="415"/>
    </location>
</feature>
<dbReference type="PRINTS" id="PR00380">
    <property type="entry name" value="KINESINHEAVY"/>
</dbReference>
<dbReference type="PANTHER" id="PTHR47968">
    <property type="entry name" value="CENTROMERE PROTEIN E"/>
    <property type="match status" value="1"/>
</dbReference>